<dbReference type="InterPro" id="IPR019563">
    <property type="entry name" value="GH97_catalytic"/>
</dbReference>
<keyword evidence="2" id="KW-0326">Glycosidase</keyword>
<feature type="domain" description="Glycosyl-hydrolase 97 catalytic" evidence="4">
    <location>
        <begin position="307"/>
        <end position="459"/>
    </location>
</feature>
<evidence type="ECO:0000313" key="8">
    <source>
        <dbReference type="Proteomes" id="UP001056937"/>
    </source>
</evidence>
<reference evidence="7" key="1">
    <citation type="journal article" date="2022" name="Toxins">
        <title>Genomic Analysis of Sphingopyxis sp. USTB-05 for Biodegrading Cyanobacterial Hepatotoxins.</title>
        <authorList>
            <person name="Liu C."/>
            <person name="Xu Q."/>
            <person name="Zhao Z."/>
            <person name="Zhang H."/>
            <person name="Liu X."/>
            <person name="Yin C."/>
            <person name="Liu Y."/>
            <person name="Yan H."/>
        </authorList>
    </citation>
    <scope>NUCLEOTIDE SEQUENCE</scope>
    <source>
        <strain evidence="7">NBD5</strain>
    </source>
</reference>
<feature type="domain" description="Glycosyl-hydrolase 97 N-terminal" evidence="5">
    <location>
        <begin position="26"/>
        <end position="282"/>
    </location>
</feature>
<dbReference type="GO" id="GO:0016787">
    <property type="term" value="F:hydrolase activity"/>
    <property type="evidence" value="ECO:0007669"/>
    <property type="project" value="UniProtKB-KW"/>
</dbReference>
<feature type="domain" description="Glycosyl-hydrolase 97 C-terminal oligomerisation" evidence="6">
    <location>
        <begin position="561"/>
        <end position="652"/>
    </location>
</feature>
<keyword evidence="8" id="KW-1185">Reference proteome</keyword>
<gene>
    <name evidence="7" type="ORF">LHA26_17850</name>
</gene>
<evidence type="ECO:0000256" key="1">
    <source>
        <dbReference type="ARBA" id="ARBA00022801"/>
    </source>
</evidence>
<dbReference type="Proteomes" id="UP001056937">
    <property type="component" value="Chromosome 2"/>
</dbReference>
<keyword evidence="3" id="KW-0732">Signal</keyword>
<dbReference type="InterPro" id="IPR029486">
    <property type="entry name" value="GH97_N"/>
</dbReference>
<dbReference type="RefSeq" id="WP_252168844.1">
    <property type="nucleotide sequence ID" value="NZ_CP084931.1"/>
</dbReference>
<dbReference type="SUPFAM" id="SSF51445">
    <property type="entry name" value="(Trans)glycosidases"/>
    <property type="match status" value="1"/>
</dbReference>
<dbReference type="EMBL" id="CP084931">
    <property type="protein sequence ID" value="USI75030.1"/>
    <property type="molecule type" value="Genomic_DNA"/>
</dbReference>
<accession>A0ABY4XDM2</accession>
<evidence type="ECO:0000313" key="7">
    <source>
        <dbReference type="EMBL" id="USI75030.1"/>
    </source>
</evidence>
<dbReference type="PANTHER" id="PTHR35803">
    <property type="entry name" value="GLUCAN 1,4-ALPHA-GLUCOSIDASE SUSB-RELATED"/>
    <property type="match status" value="1"/>
</dbReference>
<dbReference type="Pfam" id="PF14509">
    <property type="entry name" value="GH97_C"/>
    <property type="match status" value="1"/>
</dbReference>
<organism evidence="7 8">
    <name type="scientific">Sphingomonas morindae</name>
    <dbReference type="NCBI Taxonomy" id="1541170"/>
    <lineage>
        <taxon>Bacteria</taxon>
        <taxon>Pseudomonadati</taxon>
        <taxon>Pseudomonadota</taxon>
        <taxon>Alphaproteobacteria</taxon>
        <taxon>Sphingomonadales</taxon>
        <taxon>Sphingomonadaceae</taxon>
        <taxon>Sphingomonas</taxon>
    </lineage>
</organism>
<sequence length="656" mass="69896">MNGRFAGGLLAMLLASGAAQAAAVDLRSPDGRVTARFEMVPGRGVSYALRYAGETVIAPSPAGLLFTTGPDAAPAPAAGLRLLGSEHREGRDRYRPAHGKVAAVDHGYDEAVLHLAAADGRRIDLVARAYDAGFAFRFLLPAGGPGGFVGGEETRFAFPADYACTGLNLGRFENSHEGEFDDVAASHIHAHSLYDAPLVCRTGTATFALAESDIEGFPGAYFSGRADGGLGVETRLTPAPGAAEPAIATGAAAVRTPWRVVMLADRPERLIESTLIDDLATPARFAADAEWIKPGKASWDWWSGPMVPKPGFDTATYRRFIDLAAALHLPYTLIDEGWAKGAGGGGRVRPDSDITQTAPGIDMPGLVAYARARGVGLWLWANWKAMDRQMAEALPLYARWGIKGIKVDFMDRQDQGIVDFYHKLLGAAAAQHLMVDLHGAFAPRGLERTYPNFMTQEGVMGAEYNKWTRRITAHHNVSLAYTRGLLGPMDYTPGGFRNVTPAAFEPRVVGPEVMTTRAQQLALYVVYLSPFACLSDAPSAYLDSAGKPFPGVDFLMKVPTSWDETRGIAGAFGHYVAVARRSGKAWYVGAITDETARRISIPTDFLGGGRWTVRQWSDGATPEALGVTTTTITAGTPIPAALAGSGGTALIFEPAS</sequence>
<evidence type="ECO:0000259" key="6">
    <source>
        <dbReference type="Pfam" id="PF14509"/>
    </source>
</evidence>
<dbReference type="Gene3D" id="3.20.20.70">
    <property type="entry name" value="Aldolase class I"/>
    <property type="match status" value="1"/>
</dbReference>
<dbReference type="InterPro" id="IPR017853">
    <property type="entry name" value="GH"/>
</dbReference>
<evidence type="ECO:0000259" key="5">
    <source>
        <dbReference type="Pfam" id="PF14508"/>
    </source>
</evidence>
<dbReference type="InterPro" id="IPR014718">
    <property type="entry name" value="GH-type_carb-bd"/>
</dbReference>
<dbReference type="Gene3D" id="2.70.98.10">
    <property type="match status" value="1"/>
</dbReference>
<evidence type="ECO:0000256" key="2">
    <source>
        <dbReference type="ARBA" id="ARBA00023295"/>
    </source>
</evidence>
<dbReference type="Pfam" id="PF10566">
    <property type="entry name" value="Glyco_hydro_97"/>
    <property type="match status" value="1"/>
</dbReference>
<feature type="chain" id="PRO_5046800461" evidence="3">
    <location>
        <begin position="22"/>
        <end position="656"/>
    </location>
</feature>
<evidence type="ECO:0000256" key="3">
    <source>
        <dbReference type="SAM" id="SignalP"/>
    </source>
</evidence>
<name>A0ABY4XDM2_9SPHN</name>
<dbReference type="Gene3D" id="2.60.40.1180">
    <property type="entry name" value="Golgi alpha-mannosidase II"/>
    <property type="match status" value="1"/>
</dbReference>
<keyword evidence="1 7" id="KW-0378">Hydrolase</keyword>
<evidence type="ECO:0000259" key="4">
    <source>
        <dbReference type="Pfam" id="PF10566"/>
    </source>
</evidence>
<dbReference type="InterPro" id="IPR052720">
    <property type="entry name" value="Glycosyl_hydrolase_97"/>
</dbReference>
<proteinExistence type="predicted"/>
<feature type="signal peptide" evidence="3">
    <location>
        <begin position="1"/>
        <end position="21"/>
    </location>
</feature>
<dbReference type="InterPro" id="IPR013780">
    <property type="entry name" value="Glyco_hydro_b"/>
</dbReference>
<dbReference type="Pfam" id="PF14508">
    <property type="entry name" value="GH97_N"/>
    <property type="match status" value="1"/>
</dbReference>
<dbReference type="InterPro" id="IPR013785">
    <property type="entry name" value="Aldolase_TIM"/>
</dbReference>
<dbReference type="PANTHER" id="PTHR35803:SF2">
    <property type="entry name" value="RETAINING ALPHA-GALACTOSIDASE"/>
    <property type="match status" value="1"/>
</dbReference>
<dbReference type="InterPro" id="IPR029483">
    <property type="entry name" value="GH97_C"/>
</dbReference>
<protein>
    <submittedName>
        <fullName evidence="7">Glycoside hydrolase family 97 protein</fullName>
    </submittedName>
</protein>